<comment type="similarity">
    <text evidence="2 8">Belongs to the PHP hydrolase family. HisK subfamily.</text>
</comment>
<keyword evidence="4 8" id="KW-0028">Amino-acid biosynthesis</keyword>
<dbReference type="CDD" id="cd12110">
    <property type="entry name" value="PHP_HisPPase_Hisj_like"/>
    <property type="match status" value="1"/>
</dbReference>
<evidence type="ECO:0000256" key="5">
    <source>
        <dbReference type="ARBA" id="ARBA00022801"/>
    </source>
</evidence>
<evidence type="ECO:0000256" key="8">
    <source>
        <dbReference type="RuleBase" id="RU366003"/>
    </source>
</evidence>
<accession>A0A842JMK6</accession>
<keyword evidence="6 8" id="KW-0368">Histidine biosynthesis</keyword>
<comment type="pathway">
    <text evidence="1 8">Amino-acid biosynthesis; L-histidine biosynthesis; L-histidine from 5-phospho-alpha-D-ribose 1-diphosphate: step 8/9.</text>
</comment>
<evidence type="ECO:0000256" key="6">
    <source>
        <dbReference type="ARBA" id="ARBA00023102"/>
    </source>
</evidence>
<evidence type="ECO:0000256" key="1">
    <source>
        <dbReference type="ARBA" id="ARBA00004970"/>
    </source>
</evidence>
<dbReference type="AlphaFoldDB" id="A0A842JMK6"/>
<comment type="catalytic activity">
    <reaction evidence="7 8">
        <text>L-histidinol phosphate + H2O = L-histidinol + phosphate</text>
        <dbReference type="Rhea" id="RHEA:14465"/>
        <dbReference type="ChEBI" id="CHEBI:15377"/>
        <dbReference type="ChEBI" id="CHEBI:43474"/>
        <dbReference type="ChEBI" id="CHEBI:57699"/>
        <dbReference type="ChEBI" id="CHEBI:57980"/>
        <dbReference type="EC" id="3.1.3.15"/>
    </reaction>
</comment>
<organism evidence="10 11">
    <name type="scientific">Gordonibacter massiliensis</name>
    <name type="common">ex Traore et al. 2017</name>
    <dbReference type="NCBI Taxonomy" id="1841863"/>
    <lineage>
        <taxon>Bacteria</taxon>
        <taxon>Bacillati</taxon>
        <taxon>Actinomycetota</taxon>
        <taxon>Coriobacteriia</taxon>
        <taxon>Eggerthellales</taxon>
        <taxon>Eggerthellaceae</taxon>
        <taxon>Gordonibacter</taxon>
    </lineage>
</organism>
<dbReference type="NCBIfam" id="NF005596">
    <property type="entry name" value="PRK07328.1"/>
    <property type="match status" value="1"/>
</dbReference>
<keyword evidence="5 8" id="KW-0378">Hydrolase</keyword>
<dbReference type="InterPro" id="IPR004013">
    <property type="entry name" value="PHP_dom"/>
</dbReference>
<dbReference type="PANTHER" id="PTHR21039:SF0">
    <property type="entry name" value="HISTIDINOL-PHOSPHATASE"/>
    <property type="match status" value="1"/>
</dbReference>
<dbReference type="EC" id="3.1.3.15" evidence="3 8"/>
<dbReference type="GO" id="GO:0000105">
    <property type="term" value="P:L-histidine biosynthetic process"/>
    <property type="evidence" value="ECO:0007669"/>
    <property type="project" value="UniProtKB-UniRule"/>
</dbReference>
<sequence length="271" mass="29858">MELVTTHTHTSFCGHGEGTVEELVCAAEAAGVTTIAVTEHYPLSKAFDPVDYLAMPAERVGEYLAALDEARAGHPGIEIITGCELDWLGADEDRSIAAADLEPFKLVLGSVHFVDAWPFDDPGQRDRWDEPGAADVIWTRYFDLWCDAVSSSRPFHVMSHPDLAKKFAYYPSFDVQPLYERAAEACAASGRMVEVNTSGSYYACREMFPAPALLREFCRAGVPCTVGTDAHTPAHVVRDVEAAYRLMYECGYRTVTVPTAQGDRREITIEP</sequence>
<evidence type="ECO:0000256" key="2">
    <source>
        <dbReference type="ARBA" id="ARBA00009152"/>
    </source>
</evidence>
<evidence type="ECO:0000259" key="9">
    <source>
        <dbReference type="Pfam" id="PF02811"/>
    </source>
</evidence>
<reference evidence="10 11" key="1">
    <citation type="submission" date="2020-08" db="EMBL/GenBank/DDBJ databases">
        <authorList>
            <person name="Liu C."/>
            <person name="Sun Q."/>
        </authorList>
    </citation>
    <scope>NUCLEOTIDE SEQUENCE [LARGE SCALE GENOMIC DNA]</scope>
    <source>
        <strain evidence="10 11">N22</strain>
    </source>
</reference>
<dbReference type="InterPro" id="IPR010140">
    <property type="entry name" value="Histidinol_P_phosphatase_HisJ"/>
</dbReference>
<dbReference type="Proteomes" id="UP000587396">
    <property type="component" value="Unassembled WGS sequence"/>
</dbReference>
<dbReference type="UniPathway" id="UPA00031">
    <property type="reaction ID" value="UER00013"/>
</dbReference>
<evidence type="ECO:0000256" key="3">
    <source>
        <dbReference type="ARBA" id="ARBA00013085"/>
    </source>
</evidence>
<dbReference type="EMBL" id="JACMSE010000013">
    <property type="protein sequence ID" value="MBC2890440.1"/>
    <property type="molecule type" value="Genomic_DNA"/>
</dbReference>
<dbReference type="InterPro" id="IPR016195">
    <property type="entry name" value="Pol/histidinol_Pase-like"/>
</dbReference>
<evidence type="ECO:0000256" key="7">
    <source>
        <dbReference type="ARBA" id="ARBA00049158"/>
    </source>
</evidence>
<protein>
    <recommendedName>
        <fullName evidence="3 8">Histidinol-phosphatase</fullName>
        <shortName evidence="8">HolPase</shortName>
        <ecNumber evidence="3 8">3.1.3.15</ecNumber>
    </recommendedName>
</protein>
<dbReference type="SUPFAM" id="SSF89550">
    <property type="entry name" value="PHP domain-like"/>
    <property type="match status" value="1"/>
</dbReference>
<comment type="caution">
    <text evidence="10">The sequence shown here is derived from an EMBL/GenBank/DDBJ whole genome shotgun (WGS) entry which is preliminary data.</text>
</comment>
<keyword evidence="11" id="KW-1185">Reference proteome</keyword>
<dbReference type="GO" id="GO:0004401">
    <property type="term" value="F:histidinol-phosphatase activity"/>
    <property type="evidence" value="ECO:0007669"/>
    <property type="project" value="UniProtKB-UniRule"/>
</dbReference>
<dbReference type="GO" id="GO:0005737">
    <property type="term" value="C:cytoplasm"/>
    <property type="evidence" value="ECO:0007669"/>
    <property type="project" value="TreeGrafter"/>
</dbReference>
<dbReference type="RefSeq" id="WP_185906144.1">
    <property type="nucleotide sequence ID" value="NZ_JACMSE010000013.1"/>
</dbReference>
<evidence type="ECO:0000313" key="11">
    <source>
        <dbReference type="Proteomes" id="UP000587396"/>
    </source>
</evidence>
<proteinExistence type="inferred from homology"/>
<feature type="domain" description="PHP" evidence="9">
    <location>
        <begin position="6"/>
        <end position="198"/>
    </location>
</feature>
<dbReference type="NCBIfam" id="TIGR01856">
    <property type="entry name" value="hisJ_fam"/>
    <property type="match status" value="1"/>
</dbReference>
<evidence type="ECO:0000256" key="4">
    <source>
        <dbReference type="ARBA" id="ARBA00022605"/>
    </source>
</evidence>
<dbReference type="PANTHER" id="PTHR21039">
    <property type="entry name" value="HISTIDINOL PHOSPHATASE-RELATED"/>
    <property type="match status" value="1"/>
</dbReference>
<gene>
    <name evidence="10" type="ORF">H7313_13985</name>
</gene>
<dbReference type="Pfam" id="PF02811">
    <property type="entry name" value="PHP"/>
    <property type="match status" value="1"/>
</dbReference>
<evidence type="ECO:0000313" key="10">
    <source>
        <dbReference type="EMBL" id="MBC2890440.1"/>
    </source>
</evidence>
<dbReference type="Gene3D" id="3.20.20.140">
    <property type="entry name" value="Metal-dependent hydrolases"/>
    <property type="match status" value="1"/>
</dbReference>
<name>A0A842JMK6_9ACTN</name>